<evidence type="ECO:0000256" key="2">
    <source>
        <dbReference type="ARBA" id="ARBA00022555"/>
    </source>
</evidence>
<reference evidence="10 11" key="1">
    <citation type="journal article" date="2013" name="Genome Announc.">
        <title>Draft Genome of Spiribacter salinus M19-40, an Abundant Gammaproteobacterium in Aquatic Hypersaline Environments.</title>
        <authorList>
            <person name="Leon M.J."/>
            <person name="Ghai R."/>
            <person name="Fernandez A.B."/>
            <person name="Sanchez-Porro C."/>
            <person name="Rodriguez-Valera F."/>
            <person name="Ventosa A."/>
        </authorList>
    </citation>
    <scope>NUCLEOTIDE SEQUENCE [LARGE SCALE GENOMIC DNA]</scope>
    <source>
        <strain evidence="10">M19-40</strain>
    </source>
</reference>
<dbReference type="PATRIC" id="fig|1260251.3.peg.1423"/>
<dbReference type="KEGG" id="ssal:SPISAL_07040"/>
<dbReference type="CDD" id="cd00462">
    <property type="entry name" value="PTH"/>
    <property type="match status" value="1"/>
</dbReference>
<dbReference type="GO" id="GO:0072344">
    <property type="term" value="P:rescue of stalled ribosome"/>
    <property type="evidence" value="ECO:0007669"/>
    <property type="project" value="UniProtKB-UniRule"/>
</dbReference>
<evidence type="ECO:0000256" key="3">
    <source>
        <dbReference type="ARBA" id="ARBA00022801"/>
    </source>
</evidence>
<feature type="site" description="Stabilizes the basic form of H active site to accept a proton" evidence="7">
    <location>
        <position position="97"/>
    </location>
</feature>
<dbReference type="Proteomes" id="UP000017881">
    <property type="component" value="Chromosome"/>
</dbReference>
<feature type="binding site" evidence="7">
    <location>
        <position position="72"/>
    </location>
    <ligand>
        <name>tRNA</name>
        <dbReference type="ChEBI" id="CHEBI:17843"/>
    </ligand>
</feature>
<evidence type="ECO:0000256" key="8">
    <source>
        <dbReference type="RuleBase" id="RU000673"/>
    </source>
</evidence>
<evidence type="ECO:0000256" key="7">
    <source>
        <dbReference type="HAMAP-Rule" id="MF_00083"/>
    </source>
</evidence>
<dbReference type="AlphaFoldDB" id="R4VM09"/>
<comment type="subunit">
    <text evidence="7">Monomer.</text>
</comment>
<comment type="catalytic activity">
    <reaction evidence="7 8">
        <text>an N-acyl-L-alpha-aminoacyl-tRNA + H2O = an N-acyl-L-amino acid + a tRNA + H(+)</text>
        <dbReference type="Rhea" id="RHEA:54448"/>
        <dbReference type="Rhea" id="RHEA-COMP:10123"/>
        <dbReference type="Rhea" id="RHEA-COMP:13883"/>
        <dbReference type="ChEBI" id="CHEBI:15377"/>
        <dbReference type="ChEBI" id="CHEBI:15378"/>
        <dbReference type="ChEBI" id="CHEBI:59874"/>
        <dbReference type="ChEBI" id="CHEBI:78442"/>
        <dbReference type="ChEBI" id="CHEBI:138191"/>
        <dbReference type="EC" id="3.1.1.29"/>
    </reaction>
</comment>
<protein>
    <recommendedName>
        <fullName evidence="6 7">Peptidyl-tRNA hydrolase</fullName>
        <shortName evidence="7">Pth</shortName>
        <ecNumber evidence="1 7">3.1.1.29</ecNumber>
    </recommendedName>
</protein>
<evidence type="ECO:0000256" key="9">
    <source>
        <dbReference type="RuleBase" id="RU004320"/>
    </source>
</evidence>
<dbReference type="PROSITE" id="PS01195">
    <property type="entry name" value="PEPT_TRNA_HYDROL_1"/>
    <property type="match status" value="1"/>
</dbReference>
<feature type="binding site" evidence="7">
    <location>
        <position position="118"/>
    </location>
    <ligand>
        <name>tRNA</name>
        <dbReference type="ChEBI" id="CHEBI:17843"/>
    </ligand>
</feature>
<keyword evidence="11" id="KW-1185">Reference proteome</keyword>
<sequence length="194" mass="21280">MRHSAIQLMVGLGNPGPKYTGTRHNAGFWFIEALARREGIDLRSERKFHGVAGRWRAADVDTHLLCPMTYMNHSGRSVAALTQFHRIDPAAILVVHDEIDLPTGVVRLKQGGGHGGHNGLRDIASALGTRDFARLRLGVGHPGHSDQVISYVLHAPGREERAGIDRAIDAAVDVASELARGEWDRAQQQLHTRD</sequence>
<keyword evidence="7" id="KW-0963">Cytoplasm</keyword>
<dbReference type="Gene3D" id="3.40.50.1470">
    <property type="entry name" value="Peptidyl-tRNA hydrolase"/>
    <property type="match status" value="1"/>
</dbReference>
<dbReference type="InterPro" id="IPR018171">
    <property type="entry name" value="Pept_tRNA_hydro_CS"/>
</dbReference>
<evidence type="ECO:0000256" key="4">
    <source>
        <dbReference type="ARBA" id="ARBA00022884"/>
    </source>
</evidence>
<dbReference type="HAMAP" id="MF_00083">
    <property type="entry name" value="Pept_tRNA_hydro_bact"/>
    <property type="match status" value="1"/>
</dbReference>
<keyword evidence="2 7" id="KW-0820">tRNA-binding</keyword>
<dbReference type="HOGENOM" id="CLU_062456_3_1_6"/>
<organism evidence="10 11">
    <name type="scientific">Spiribacter salinus M19-40</name>
    <dbReference type="NCBI Taxonomy" id="1260251"/>
    <lineage>
        <taxon>Bacteria</taxon>
        <taxon>Pseudomonadati</taxon>
        <taxon>Pseudomonadota</taxon>
        <taxon>Gammaproteobacteria</taxon>
        <taxon>Chromatiales</taxon>
        <taxon>Ectothiorhodospiraceae</taxon>
        <taxon>Spiribacter</taxon>
    </lineage>
</organism>
<gene>
    <name evidence="7" type="primary">pth</name>
    <name evidence="10" type="ORF">SPISAL_07040</name>
</gene>
<dbReference type="EMBL" id="CP005963">
    <property type="protein sequence ID" value="AGM41502.1"/>
    <property type="molecule type" value="Genomic_DNA"/>
</dbReference>
<proteinExistence type="inferred from homology"/>
<dbReference type="GO" id="GO:0004045">
    <property type="term" value="F:peptidyl-tRNA hydrolase activity"/>
    <property type="evidence" value="ECO:0007669"/>
    <property type="project" value="UniProtKB-UniRule"/>
</dbReference>
<dbReference type="Pfam" id="PF01195">
    <property type="entry name" value="Pept_tRNA_hydro"/>
    <property type="match status" value="1"/>
</dbReference>
<evidence type="ECO:0000313" key="10">
    <source>
        <dbReference type="EMBL" id="AGM41502.1"/>
    </source>
</evidence>
<feature type="active site" description="Proton acceptor" evidence="7">
    <location>
        <position position="24"/>
    </location>
</feature>
<accession>R4VM09</accession>
<dbReference type="NCBIfam" id="TIGR00447">
    <property type="entry name" value="pth"/>
    <property type="match status" value="1"/>
</dbReference>
<name>R4VM09_9GAMM</name>
<evidence type="ECO:0000256" key="1">
    <source>
        <dbReference type="ARBA" id="ARBA00013260"/>
    </source>
</evidence>
<dbReference type="GO" id="GO:0005737">
    <property type="term" value="C:cytoplasm"/>
    <property type="evidence" value="ECO:0007669"/>
    <property type="project" value="UniProtKB-SubCell"/>
</dbReference>
<comment type="subcellular location">
    <subcellularLocation>
        <location evidence="7">Cytoplasm</location>
    </subcellularLocation>
</comment>
<dbReference type="GO" id="GO:0006515">
    <property type="term" value="P:protein quality control for misfolded or incompletely synthesized proteins"/>
    <property type="evidence" value="ECO:0007669"/>
    <property type="project" value="UniProtKB-UniRule"/>
</dbReference>
<evidence type="ECO:0000313" key="11">
    <source>
        <dbReference type="Proteomes" id="UP000017881"/>
    </source>
</evidence>
<comment type="function">
    <text evidence="7">Hydrolyzes ribosome-free peptidyl-tRNAs (with 1 or more amino acids incorporated), which drop off the ribosome during protein synthesis, or as a result of ribosome stalling.</text>
</comment>
<feature type="binding site" evidence="7">
    <location>
        <position position="70"/>
    </location>
    <ligand>
        <name>tRNA</name>
        <dbReference type="ChEBI" id="CHEBI:17843"/>
    </ligand>
</feature>
<dbReference type="InterPro" id="IPR001328">
    <property type="entry name" value="Pept_tRNA_hydro"/>
</dbReference>
<evidence type="ECO:0000256" key="6">
    <source>
        <dbReference type="ARBA" id="ARBA00050038"/>
    </source>
</evidence>
<keyword evidence="3 7" id="KW-0378">Hydrolase</keyword>
<keyword evidence="4 7" id="KW-0694">RNA-binding</keyword>
<dbReference type="FunFam" id="3.40.50.1470:FF:000001">
    <property type="entry name" value="Peptidyl-tRNA hydrolase"/>
    <property type="match status" value="1"/>
</dbReference>
<feature type="site" description="Discriminates between blocked and unblocked aminoacyl-tRNA" evidence="7">
    <location>
        <position position="14"/>
    </location>
</feature>
<evidence type="ECO:0000256" key="5">
    <source>
        <dbReference type="ARBA" id="ARBA00038063"/>
    </source>
</evidence>
<dbReference type="PANTHER" id="PTHR17224:SF1">
    <property type="entry name" value="PEPTIDYL-TRNA HYDROLASE"/>
    <property type="match status" value="1"/>
</dbReference>
<dbReference type="PROSITE" id="PS01196">
    <property type="entry name" value="PEPT_TRNA_HYDROL_2"/>
    <property type="match status" value="1"/>
</dbReference>
<dbReference type="GO" id="GO:0000049">
    <property type="term" value="F:tRNA binding"/>
    <property type="evidence" value="ECO:0007669"/>
    <property type="project" value="UniProtKB-UniRule"/>
</dbReference>
<dbReference type="eggNOG" id="COG0193">
    <property type="taxonomic scope" value="Bacteria"/>
</dbReference>
<dbReference type="RefSeq" id="WP_016353809.1">
    <property type="nucleotide sequence ID" value="NC_021291.1"/>
</dbReference>
<dbReference type="EC" id="3.1.1.29" evidence="1 7"/>
<comment type="function">
    <text evidence="7">Catalyzes the release of premature peptidyl moieties from peptidyl-tRNA molecules trapped in stalled 50S ribosomal subunits, and thus maintains levels of free tRNAs and 50S ribosomes.</text>
</comment>
<comment type="similarity">
    <text evidence="5 7 9">Belongs to the PTH family.</text>
</comment>
<dbReference type="SUPFAM" id="SSF53178">
    <property type="entry name" value="Peptidyl-tRNA hydrolase-like"/>
    <property type="match status" value="1"/>
</dbReference>
<dbReference type="InterPro" id="IPR036416">
    <property type="entry name" value="Pept_tRNA_hydro_sf"/>
</dbReference>
<feature type="binding site" evidence="7">
    <location>
        <position position="19"/>
    </location>
    <ligand>
        <name>tRNA</name>
        <dbReference type="ChEBI" id="CHEBI:17843"/>
    </ligand>
</feature>
<dbReference type="PANTHER" id="PTHR17224">
    <property type="entry name" value="PEPTIDYL-TRNA HYDROLASE"/>
    <property type="match status" value="1"/>
</dbReference>